<accession>A0A0P5IHZ6</accession>
<feature type="region of interest" description="Disordered" evidence="1">
    <location>
        <begin position="108"/>
        <end position="151"/>
    </location>
</feature>
<dbReference type="InterPro" id="IPR050327">
    <property type="entry name" value="Proton-linked_MCT"/>
</dbReference>
<dbReference type="InterPro" id="IPR036259">
    <property type="entry name" value="MFS_trans_sf"/>
</dbReference>
<dbReference type="AlphaFoldDB" id="A0A0P5IHZ6"/>
<evidence type="ECO:0000256" key="2">
    <source>
        <dbReference type="SAM" id="Phobius"/>
    </source>
</evidence>
<protein>
    <submittedName>
        <fullName evidence="3">Monocarboxylate transporter</fullName>
    </submittedName>
</protein>
<organism evidence="3">
    <name type="scientific">Daphnia magna</name>
    <dbReference type="NCBI Taxonomy" id="35525"/>
    <lineage>
        <taxon>Eukaryota</taxon>
        <taxon>Metazoa</taxon>
        <taxon>Ecdysozoa</taxon>
        <taxon>Arthropoda</taxon>
        <taxon>Crustacea</taxon>
        <taxon>Branchiopoda</taxon>
        <taxon>Diplostraca</taxon>
        <taxon>Cladocera</taxon>
        <taxon>Anomopoda</taxon>
        <taxon>Daphniidae</taxon>
        <taxon>Daphnia</taxon>
    </lineage>
</organism>
<dbReference type="Pfam" id="PF07690">
    <property type="entry name" value="MFS_1"/>
    <property type="match status" value="1"/>
</dbReference>
<feature type="transmembrane region" description="Helical" evidence="2">
    <location>
        <begin position="396"/>
        <end position="416"/>
    </location>
</feature>
<feature type="transmembrane region" description="Helical" evidence="2">
    <location>
        <begin position="683"/>
        <end position="701"/>
    </location>
</feature>
<dbReference type="EMBL" id="GDIP01238373">
    <property type="protein sequence ID" value="JAI85028.1"/>
    <property type="molecule type" value="Transcribed_RNA"/>
</dbReference>
<feature type="transmembrane region" description="Helical" evidence="2">
    <location>
        <begin position="527"/>
        <end position="548"/>
    </location>
</feature>
<feature type="transmembrane region" description="Helical" evidence="2">
    <location>
        <begin position="294"/>
        <end position="321"/>
    </location>
</feature>
<proteinExistence type="predicted"/>
<feature type="transmembrane region" description="Helical" evidence="2">
    <location>
        <begin position="620"/>
        <end position="637"/>
    </location>
</feature>
<feature type="transmembrane region" description="Helical" evidence="2">
    <location>
        <begin position="370"/>
        <end position="390"/>
    </location>
</feature>
<dbReference type="OrthoDB" id="6499973at2759"/>
<keyword evidence="2" id="KW-0812">Transmembrane</keyword>
<evidence type="ECO:0000256" key="1">
    <source>
        <dbReference type="SAM" id="MobiDB-lite"/>
    </source>
</evidence>
<feature type="compositionally biased region" description="Polar residues" evidence="1">
    <location>
        <begin position="111"/>
        <end position="151"/>
    </location>
</feature>
<keyword evidence="2" id="KW-0472">Membrane</keyword>
<dbReference type="InterPro" id="IPR011701">
    <property type="entry name" value="MFS"/>
</dbReference>
<feature type="region of interest" description="Disordered" evidence="1">
    <location>
        <begin position="203"/>
        <end position="255"/>
    </location>
</feature>
<dbReference type="Gene3D" id="1.20.1250.20">
    <property type="entry name" value="MFS general substrate transporter like domains"/>
    <property type="match status" value="1"/>
</dbReference>
<feature type="transmembrane region" description="Helical" evidence="2">
    <location>
        <begin position="428"/>
        <end position="447"/>
    </location>
</feature>
<dbReference type="PANTHER" id="PTHR11360:SF93">
    <property type="entry name" value="MONOCARBOXYLATE TRANSPORTER 7-LIKE PROTEIN"/>
    <property type="match status" value="1"/>
</dbReference>
<feature type="transmembrane region" description="Helical" evidence="2">
    <location>
        <begin position="459"/>
        <end position="478"/>
    </location>
</feature>
<dbReference type="PANTHER" id="PTHR11360">
    <property type="entry name" value="MONOCARBOXYLATE TRANSPORTER"/>
    <property type="match status" value="1"/>
</dbReference>
<feature type="region of interest" description="Disordered" evidence="1">
    <location>
        <begin position="719"/>
        <end position="743"/>
    </location>
</feature>
<feature type="transmembrane region" description="Helical" evidence="2">
    <location>
        <begin position="595"/>
        <end position="614"/>
    </location>
</feature>
<reference evidence="3" key="2">
    <citation type="submission" date="2015-10" db="EMBL/GenBank/DDBJ databases">
        <authorList>
            <person name="Gilbert D.G."/>
        </authorList>
    </citation>
    <scope>NUCLEOTIDE SEQUENCE</scope>
</reference>
<feature type="transmembrane region" description="Helical" evidence="2">
    <location>
        <begin position="560"/>
        <end position="583"/>
    </location>
</feature>
<dbReference type="GO" id="GO:0022857">
    <property type="term" value="F:transmembrane transporter activity"/>
    <property type="evidence" value="ECO:0007669"/>
    <property type="project" value="InterPro"/>
</dbReference>
<dbReference type="SUPFAM" id="SSF103473">
    <property type="entry name" value="MFS general substrate transporter"/>
    <property type="match status" value="1"/>
</dbReference>
<keyword evidence="2" id="KW-1133">Transmembrane helix</keyword>
<name>A0A0P5IHZ6_9CRUS</name>
<evidence type="ECO:0000313" key="3">
    <source>
        <dbReference type="EMBL" id="JAI85028.1"/>
    </source>
</evidence>
<reference evidence="3" key="1">
    <citation type="submission" date="2015-10" db="EMBL/GenBank/DDBJ databases">
        <title>Daphnia magna gene sets from two clonal populations assembled and annotated with EvidentialGene.</title>
        <authorList>
            <person name="Gilbert D."/>
            <person name="Podicheti R."/>
            <person name="Orsini L."/>
            <person name="Colbourne J."/>
            <person name="Pfrender M."/>
        </authorList>
    </citation>
    <scope>NUCLEOTIDE SEQUENCE</scope>
</reference>
<feature type="transmembrane region" description="Helical" evidence="2">
    <location>
        <begin position="657"/>
        <end position="677"/>
    </location>
</feature>
<feature type="transmembrane region" description="Helical" evidence="2">
    <location>
        <begin position="341"/>
        <end position="363"/>
    </location>
</feature>
<sequence>MSADGLAAVVSGVDLALVSWMDGPVVDLSSMNVTTGGRNKNKLDQQRVGRCLCSKETTAAVEPTQDGSTLLKPTLKKAPHYSAAGSATKTLTIDRHIVPQVVEVATHRTKQGQVSRTNSSSEIVSRTGGNKLNRVASNSTRNANVSSTKPILSRKNWNNTIDVSGVGAARQQQHQPSCLRRYGSQQSCKSATTLRSYVANSSTSRAGGAAAKNHHCGRTTAGGDASNNSGHHNNSEVGDDGLSGLGGLNDDKISGGPGLNERELWSLHRAVPGLRRHDPRTSTIRQHYYPEGGWGWLVVGAAFLVQVLTTGLQLAFGVMAAQIARHFARQENSAASLHMDAVWIGVIQLSGSWLWTPLVVALCRRKSTRLTAVLGGLVLALAALFASFAQQLHQVFLSYGALMSIAIALVRESSALMVGQYFKRRRDFVEIVVQMGAGIGVILFSVFFKEALGQMGWRLGLQAATGLLLSAFFLGTFYRSASLYHPQRRAILHLKTQRKKVKVKGKPSNDRPPYFDFSVLRLKSLRMILLSSGIGAIGAYTPLFYLALQGEEDGLEASDLLLIHTFMGLAMAAGTVIVGLVVLRPSPQCLISLQYLCQATLYGIGLSLLTLATVNGYHGYVLFAWLYGFCLGGYQYAVHQYTLDRVRARQFARGWSLVLAVRSLPSLFGIPIAGYINQSTPRAGYYFSFTFTVIGASLLFLSKMYRRAAPPNLFLGRRSSPPSFHHRSSDGGAGSGVSGHLKDARDKCSQEPLIYRSGSSQTSNGNAQQVQTAHAAIRTVHQDVCTCPHPPPPPPPPPAMGDQDPMKLPKNFGRRIALKLGLHTIPWKRNPITDFFSSPAGDNNMQSAAGQRFHRHDSTACPLKQSTSNPGYPFDIEWDAEYWNGCLGSCNHLAMDGECDICHSCADCGLPMDDDDEDYIDDDCCQIHSATQLPDAIDIPELPPEVRPSFSHFSRTDRVFIHPQQARADGKPLK</sequence>
<feature type="compositionally biased region" description="Polar residues" evidence="1">
    <location>
        <begin position="225"/>
        <end position="236"/>
    </location>
</feature>